<dbReference type="InParanoid" id="A0A2K1R012"/>
<name>A0A2K1R012_POPTR</name>
<gene>
    <name evidence="1" type="ORF">POPTR_T181100</name>
</gene>
<sequence>MHCEPCLAKTRGDVSMLSGLILRLAQLSTSTHQEAVDVRTVFRWLWMCDAEMWHWSALASINSGLYISRRSSLVSKW</sequence>
<organism evidence="1">
    <name type="scientific">Populus trichocarpa</name>
    <name type="common">Western balsam poplar</name>
    <name type="synonym">Populus balsamifera subsp. trichocarpa</name>
    <dbReference type="NCBI Taxonomy" id="3694"/>
    <lineage>
        <taxon>Eukaryota</taxon>
        <taxon>Viridiplantae</taxon>
        <taxon>Streptophyta</taxon>
        <taxon>Embryophyta</taxon>
        <taxon>Tracheophyta</taxon>
        <taxon>Spermatophyta</taxon>
        <taxon>Magnoliopsida</taxon>
        <taxon>eudicotyledons</taxon>
        <taxon>Gunneridae</taxon>
        <taxon>Pentapetalae</taxon>
        <taxon>rosids</taxon>
        <taxon>fabids</taxon>
        <taxon>Malpighiales</taxon>
        <taxon>Salicaceae</taxon>
        <taxon>Saliceae</taxon>
        <taxon>Populus</taxon>
    </lineage>
</organism>
<proteinExistence type="predicted"/>
<dbReference type="AlphaFoldDB" id="A0A2K1R012"/>
<reference evidence="1" key="1">
    <citation type="journal article" date="2006" name="Science">
        <title>The genome of black cottonwood, Populus trichocarpa (Torr. &amp; Gray).</title>
        <authorList>
            <person name="Tuskan G.A."/>
            <person name="Difazio S."/>
            <person name="Jansson S."/>
            <person name="Bohlmann J."/>
            <person name="Grigoriev I."/>
            <person name="Hellsten U."/>
            <person name="Putnam N."/>
            <person name="Ralph S."/>
            <person name="Rombauts S."/>
            <person name="Salamov A."/>
            <person name="Schein J."/>
            <person name="Sterck L."/>
            <person name="Aerts A."/>
            <person name="Bhalerao R.R."/>
            <person name="Bhalerao R.P."/>
            <person name="Blaudez D."/>
            <person name="Boerjan W."/>
            <person name="Brun A."/>
            <person name="Brunner A."/>
            <person name="Busov V."/>
            <person name="Campbell M."/>
            <person name="Carlson J."/>
            <person name="Chalot M."/>
            <person name="Chapman J."/>
            <person name="Chen G.L."/>
            <person name="Cooper D."/>
            <person name="Coutinho P.M."/>
            <person name="Couturier J."/>
            <person name="Covert S."/>
            <person name="Cronk Q."/>
            <person name="Cunningham R."/>
            <person name="Davis J."/>
            <person name="Degroeve S."/>
            <person name="Dejardin A."/>
            <person name="Depamphilis C."/>
            <person name="Detter J."/>
            <person name="Dirks B."/>
            <person name="Dubchak I."/>
            <person name="Duplessis S."/>
            <person name="Ehlting J."/>
            <person name="Ellis B."/>
            <person name="Gendler K."/>
            <person name="Goodstein D."/>
            <person name="Gribskov M."/>
            <person name="Grimwood J."/>
            <person name="Groover A."/>
            <person name="Gunter L."/>
            <person name="Hamberger B."/>
            <person name="Heinze B."/>
            <person name="Helariutta Y."/>
            <person name="Henrissat B."/>
            <person name="Holligan D."/>
            <person name="Holt R."/>
            <person name="Huang W."/>
            <person name="Islam-Faridi N."/>
            <person name="Jones S."/>
            <person name="Jones-Rhoades M."/>
            <person name="Jorgensen R."/>
            <person name="Joshi C."/>
            <person name="Kangasjarvi J."/>
            <person name="Karlsson J."/>
            <person name="Kelleher C."/>
            <person name="Kirkpatrick R."/>
            <person name="Kirst M."/>
            <person name="Kohler A."/>
            <person name="Kalluri U."/>
            <person name="Larimer F."/>
            <person name="Leebens-Mack J."/>
            <person name="Leple J.C."/>
            <person name="Locascio P."/>
            <person name="Lou Y."/>
            <person name="Lucas S."/>
            <person name="Martin F."/>
            <person name="Montanini B."/>
            <person name="Napoli C."/>
            <person name="Nelson D.R."/>
            <person name="Nelson C."/>
            <person name="Nieminen K."/>
            <person name="Nilsson O."/>
            <person name="Pereda V."/>
            <person name="Peter G."/>
            <person name="Philippe R."/>
            <person name="Pilate G."/>
            <person name="Poliakov A."/>
            <person name="Razumovskaya J."/>
            <person name="Richardson P."/>
            <person name="Rinaldi C."/>
            <person name="Ritland K."/>
            <person name="Rouze P."/>
            <person name="Ryaboy D."/>
            <person name="Schmutz J."/>
            <person name="Schrader J."/>
            <person name="Segerman B."/>
            <person name="Shin H."/>
            <person name="Siddiqui A."/>
            <person name="Sterky F."/>
            <person name="Terry A."/>
            <person name="Tsai C.J."/>
            <person name="Uberbacher E."/>
            <person name="Unneberg P."/>
            <person name="Vahala J."/>
            <person name="Wall K."/>
            <person name="Wessler S."/>
            <person name="Yang G."/>
            <person name="Yin T."/>
            <person name="Douglas C."/>
            <person name="Marra M."/>
            <person name="Sandberg G."/>
            <person name="Van de Peer Y."/>
            <person name="Rokhsar D."/>
        </authorList>
    </citation>
    <scope>NUCLEOTIDE SEQUENCE [LARGE SCALE GENOMIC DNA]</scope>
    <source>
        <strain evidence="1">Nisqually-1</strain>
    </source>
</reference>
<accession>A0A2K1R012</accession>
<dbReference type="EMBL" id="KZ624368">
    <property type="protein sequence ID" value="PNS20645.1"/>
    <property type="molecule type" value="Genomic_DNA"/>
</dbReference>
<evidence type="ECO:0000313" key="1">
    <source>
        <dbReference type="EMBL" id="PNS20645.1"/>
    </source>
</evidence>
<reference evidence="1" key="2">
    <citation type="submission" date="2017-07" db="EMBL/GenBank/DDBJ databases">
        <title>WGS assembly of Populus trichocarpa.</title>
        <authorList>
            <person name="Tuskan G."/>
            <person name="Difazio S."/>
            <person name="Jansson S."/>
            <person name="Bohlmann J."/>
            <person name="Grigoriev I."/>
            <person name="Hellsten U."/>
            <person name="Putnam N."/>
            <person name="Ralph S."/>
            <person name="Rombauts S."/>
            <person name="Salamov A."/>
            <person name="Schein J."/>
            <person name="Sterck L."/>
            <person name="Aerts A."/>
            <person name="Bhalerao R."/>
            <person name="Bhalerao R."/>
            <person name="Blaudez D."/>
            <person name="Boerjan W."/>
            <person name="Brun A."/>
            <person name="Brunner A."/>
            <person name="Busov V."/>
            <person name="Campbell M."/>
            <person name="Carlson J."/>
            <person name="Chalot M."/>
            <person name="Chapman J."/>
            <person name="Chen G."/>
            <person name="Cooper D."/>
            <person name="Coutinho P."/>
            <person name="Couturier J."/>
            <person name="Covert S."/>
            <person name="Cronk Q."/>
            <person name="Cunningham R."/>
            <person name="Davis J."/>
            <person name="Degroeve S."/>
            <person name="Dejardin A."/>
            <person name="Depamphilis C."/>
            <person name="Detter J."/>
            <person name="Dirks B."/>
            <person name="Dubchak I."/>
            <person name="Duplessis S."/>
            <person name="Ehlting J."/>
            <person name="Ellis B."/>
            <person name="Gendler K."/>
            <person name="Goodstein D."/>
            <person name="Gribskov M."/>
            <person name="Grimwood J."/>
            <person name="Groover A."/>
            <person name="Gunter L."/>
            <person name="Hamberger B."/>
            <person name="Heinze B."/>
            <person name="Helariutta Y."/>
            <person name="Henrissat B."/>
            <person name="Holligan D."/>
            <person name="Holt R."/>
            <person name="Huang W."/>
            <person name="Islam-Faridi N."/>
            <person name="Jones S."/>
            <person name="Jones-Rhoades M."/>
            <person name="Jorgensen R."/>
            <person name="Joshi C."/>
            <person name="Kangasjarvi J."/>
            <person name="Karlsson J."/>
            <person name="Kelleher C."/>
            <person name="Kirkpatrick R."/>
            <person name="Kirst M."/>
            <person name="Kohler A."/>
            <person name="Kalluri U."/>
            <person name="Larimer F."/>
            <person name="Leebens-Mack J."/>
            <person name="Leple J."/>
            <person name="Locascio P."/>
            <person name="Lou Y."/>
            <person name="Lucas S."/>
            <person name="Martin F."/>
            <person name="Montanini B."/>
            <person name="Napoli C."/>
            <person name="Nelson D."/>
            <person name="Nelson C."/>
            <person name="Nieminen K."/>
            <person name="Nilsson O."/>
            <person name="Pereda V."/>
            <person name="Peter G."/>
            <person name="Philippe R."/>
            <person name="Pilate G."/>
            <person name="Poliakov A."/>
            <person name="Razumovskaya J."/>
            <person name="Richardson P."/>
            <person name="Rinaldi C."/>
            <person name="Ritland K."/>
            <person name="Rouze P."/>
            <person name="Ryaboy D."/>
            <person name="Schmutz J."/>
            <person name="Schrader J."/>
            <person name="Segerman B."/>
            <person name="Shin H."/>
            <person name="Siddiqui A."/>
            <person name="Sterky F."/>
            <person name="Terry A."/>
            <person name="Tsai C."/>
            <person name="Uberbacher E."/>
            <person name="Unneberg P."/>
            <person name="Vahala J."/>
            <person name="Wall K."/>
            <person name="Wessler S."/>
            <person name="Yang G."/>
            <person name="Yin T."/>
            <person name="Douglas C."/>
            <person name="Marra M."/>
            <person name="Sandberg G."/>
            <person name="Van De Peer Y."/>
            <person name="Rokhsar D."/>
        </authorList>
    </citation>
    <scope>NUCLEOTIDE SEQUENCE</scope>
    <source>
        <strain evidence="1">Nisqually-1</strain>
    </source>
</reference>
<protein>
    <submittedName>
        <fullName evidence="1">Uncharacterized protein</fullName>
    </submittedName>
</protein>